<comment type="caution">
    <text evidence="2">The sequence shown here is derived from an EMBL/GenBank/DDBJ whole genome shotgun (WGS) entry which is preliminary data.</text>
</comment>
<sequence>MKNPNAGGLFCGSFYEDSAWTFACGNSNGEVFVWDTAEDKKIVQTFADRVPQEIRPDINECTQGFKVQTREKPPSDDEDDQDQEDDYDRDDFIQKNNNNDNKDKNNNKKKNFKKNFKPRKNNDIDME</sequence>
<protein>
    <recommendedName>
        <fullName evidence="4">WD40-repeat-containing domain</fullName>
    </recommendedName>
</protein>
<dbReference type="EMBL" id="LDAU01000085">
    <property type="protein sequence ID" value="KRX07261.1"/>
    <property type="molecule type" value="Genomic_DNA"/>
</dbReference>
<dbReference type="AlphaFoldDB" id="A0A0V0QYX0"/>
<organism evidence="2 3">
    <name type="scientific">Pseudocohnilembus persalinus</name>
    <name type="common">Ciliate</name>
    <dbReference type="NCBI Taxonomy" id="266149"/>
    <lineage>
        <taxon>Eukaryota</taxon>
        <taxon>Sar</taxon>
        <taxon>Alveolata</taxon>
        <taxon>Ciliophora</taxon>
        <taxon>Intramacronucleata</taxon>
        <taxon>Oligohymenophorea</taxon>
        <taxon>Scuticociliatia</taxon>
        <taxon>Philasterida</taxon>
        <taxon>Pseudocohnilembidae</taxon>
        <taxon>Pseudocohnilembus</taxon>
    </lineage>
</organism>
<feature type="region of interest" description="Disordered" evidence="1">
    <location>
        <begin position="54"/>
        <end position="127"/>
    </location>
</feature>
<keyword evidence="3" id="KW-1185">Reference proteome</keyword>
<feature type="compositionally biased region" description="Basic residues" evidence="1">
    <location>
        <begin position="107"/>
        <end position="119"/>
    </location>
</feature>
<reference evidence="2 3" key="1">
    <citation type="journal article" date="2015" name="Sci. Rep.">
        <title>Genome of the facultative scuticociliatosis pathogen Pseudocohnilembus persalinus provides insight into its virulence through horizontal gene transfer.</title>
        <authorList>
            <person name="Xiong J."/>
            <person name="Wang G."/>
            <person name="Cheng J."/>
            <person name="Tian M."/>
            <person name="Pan X."/>
            <person name="Warren A."/>
            <person name="Jiang C."/>
            <person name="Yuan D."/>
            <person name="Miao W."/>
        </authorList>
    </citation>
    <scope>NUCLEOTIDE SEQUENCE [LARGE SCALE GENOMIC DNA]</scope>
    <source>
        <strain evidence="2">36N120E</strain>
    </source>
</reference>
<dbReference type="InParanoid" id="A0A0V0QYX0"/>
<evidence type="ECO:0000256" key="1">
    <source>
        <dbReference type="SAM" id="MobiDB-lite"/>
    </source>
</evidence>
<gene>
    <name evidence="2" type="ORF">PPERSA_00418</name>
</gene>
<proteinExistence type="predicted"/>
<evidence type="ECO:0000313" key="3">
    <source>
        <dbReference type="Proteomes" id="UP000054937"/>
    </source>
</evidence>
<dbReference type="Proteomes" id="UP000054937">
    <property type="component" value="Unassembled WGS sequence"/>
</dbReference>
<evidence type="ECO:0000313" key="2">
    <source>
        <dbReference type="EMBL" id="KRX07261.1"/>
    </source>
</evidence>
<dbReference type="OrthoDB" id="270624at2759"/>
<evidence type="ECO:0008006" key="4">
    <source>
        <dbReference type="Google" id="ProtNLM"/>
    </source>
</evidence>
<feature type="compositionally biased region" description="Acidic residues" evidence="1">
    <location>
        <begin position="76"/>
        <end position="89"/>
    </location>
</feature>
<name>A0A0V0QYX0_PSEPJ</name>
<accession>A0A0V0QYX0</accession>